<dbReference type="InterPro" id="IPR050491">
    <property type="entry name" value="AmpC-like"/>
</dbReference>
<dbReference type="AlphaFoldDB" id="A0A0G9MR11"/>
<dbReference type="Pfam" id="PF00144">
    <property type="entry name" value="Beta-lactamase"/>
    <property type="match status" value="1"/>
</dbReference>
<protein>
    <submittedName>
        <fullName evidence="1">Uncharacterized protein</fullName>
    </submittedName>
</protein>
<dbReference type="Gene3D" id="3.40.710.10">
    <property type="entry name" value="DD-peptidase/beta-lactamase superfamily"/>
    <property type="match status" value="1"/>
</dbReference>
<sequence>MLWCSAAAHAQPLSEAEAIAIAAVVDEAETQNAPGIAVGIVRGGDVVFEQYRGLADLSHNVAIGPETRFNLASLAKQFTAAMVLDLSQAGLIDLDADIRTYLPDVLPEIDQPITVRHLIEHRSGLRDVYDLWSLSGFNWYERALTNEDAIRLLAQQRDLNFAPGSAHLYSNSNYIVLAELVAAIAQEPFADHAASFFDRYGMSATRWRPSYGTVVPHQAEAYYRFDDWFRSPDLANLHGDGFLWTTLADQLQYEALVQDGSGTLLMAAQARPDVGDYGYGLEHDVHGDVPRISHVGSTGAYNAVVIRYPEQAVSVVVMGNNATLGVVPMAYRIADLLVAEDVGRAPAYPSGPESIGPRLANGDVVGRYEQEGGSIIAITERDGRLFRELAGRDPVELLHEDGNLFAYASNTDLKIQLEGERFRIFLPSKPVATFVRLAPVPDDDARLASIEGAYANDETGAVLRIERTSGTDYRVTDMRGVGDAQMIADDDIFWNGTRLRFQRDDDGEVTRLLYTSGRLANVEFLRITDAGLASD</sequence>
<name>A0A0G9MR11_9SPHN</name>
<gene>
    <name evidence="1" type="ORF">AAW01_03360</name>
</gene>
<accession>A0A0G9MR11</accession>
<dbReference type="Proteomes" id="UP000053070">
    <property type="component" value="Unassembled WGS sequence"/>
</dbReference>
<dbReference type="InterPro" id="IPR012338">
    <property type="entry name" value="Beta-lactam/transpept-like"/>
</dbReference>
<comment type="caution">
    <text evidence="1">The sequence shown here is derived from an EMBL/GenBank/DDBJ whole genome shotgun (WGS) entry which is preliminary data.</text>
</comment>
<organism evidence="1 2">
    <name type="scientific">Aurantiacibacter gangjinensis</name>
    <dbReference type="NCBI Taxonomy" id="502682"/>
    <lineage>
        <taxon>Bacteria</taxon>
        <taxon>Pseudomonadati</taxon>
        <taxon>Pseudomonadota</taxon>
        <taxon>Alphaproteobacteria</taxon>
        <taxon>Sphingomonadales</taxon>
        <taxon>Erythrobacteraceae</taxon>
        <taxon>Aurantiacibacter</taxon>
    </lineage>
</organism>
<dbReference type="PANTHER" id="PTHR46825:SF9">
    <property type="entry name" value="BETA-LACTAMASE-RELATED DOMAIN-CONTAINING PROTEIN"/>
    <property type="match status" value="1"/>
</dbReference>
<dbReference type="KEGG" id="egn:BMF35_a2095"/>
<keyword evidence="2" id="KW-1185">Reference proteome</keyword>
<evidence type="ECO:0000313" key="2">
    <source>
        <dbReference type="Proteomes" id="UP000053070"/>
    </source>
</evidence>
<dbReference type="PANTHER" id="PTHR46825">
    <property type="entry name" value="D-ALANYL-D-ALANINE-CARBOXYPEPTIDASE/ENDOPEPTIDASE AMPH"/>
    <property type="match status" value="1"/>
</dbReference>
<dbReference type="EMBL" id="LBHC01000001">
    <property type="protein sequence ID" value="KLE33049.1"/>
    <property type="molecule type" value="Genomic_DNA"/>
</dbReference>
<reference evidence="1 2" key="1">
    <citation type="submission" date="2015-04" db="EMBL/GenBank/DDBJ databases">
        <title>The draft genome sequence of Erythrobacr gangjinensis K7-2.</title>
        <authorList>
            <person name="Zhuang L."/>
            <person name="Liu Y."/>
            <person name="Shao Z."/>
        </authorList>
    </citation>
    <scope>NUCLEOTIDE SEQUENCE [LARGE SCALE GENOMIC DNA]</scope>
    <source>
        <strain evidence="1 2">K7-2</strain>
    </source>
</reference>
<dbReference type="SUPFAM" id="SSF56601">
    <property type="entry name" value="beta-lactamase/transpeptidase-like"/>
    <property type="match status" value="1"/>
</dbReference>
<dbReference type="STRING" id="502682.BMF35_a2095"/>
<evidence type="ECO:0000313" key="1">
    <source>
        <dbReference type="EMBL" id="KLE33049.1"/>
    </source>
</evidence>
<dbReference type="InterPro" id="IPR001466">
    <property type="entry name" value="Beta-lactam-related"/>
</dbReference>
<dbReference type="PATRIC" id="fig|502682.8.peg.686"/>
<proteinExistence type="predicted"/>